<protein>
    <submittedName>
        <fullName evidence="10">Putative ccaat-binding factor complex subunit</fullName>
    </submittedName>
</protein>
<dbReference type="GO" id="GO:0001228">
    <property type="term" value="F:DNA-binding transcription activator activity, RNA polymerase II-specific"/>
    <property type="evidence" value="ECO:0007669"/>
    <property type="project" value="InterPro"/>
</dbReference>
<evidence type="ECO:0000256" key="2">
    <source>
        <dbReference type="ARBA" id="ARBA00009053"/>
    </source>
</evidence>
<feature type="compositionally biased region" description="Polar residues" evidence="8">
    <location>
        <begin position="23"/>
        <end position="35"/>
    </location>
</feature>
<evidence type="ECO:0000256" key="7">
    <source>
        <dbReference type="ARBA" id="ARBA00023242"/>
    </source>
</evidence>
<keyword evidence="5" id="KW-0010">Activator</keyword>
<evidence type="ECO:0000313" key="11">
    <source>
        <dbReference type="Proteomes" id="UP000030854"/>
    </source>
</evidence>
<dbReference type="SUPFAM" id="SSF47113">
    <property type="entry name" value="Histone-fold"/>
    <property type="match status" value="1"/>
</dbReference>
<dbReference type="GO" id="GO:0000978">
    <property type="term" value="F:RNA polymerase II cis-regulatory region sequence-specific DNA binding"/>
    <property type="evidence" value="ECO:0007669"/>
    <property type="project" value="TreeGrafter"/>
</dbReference>
<dbReference type="OMA" id="EDHSMEQ"/>
<evidence type="ECO:0000256" key="4">
    <source>
        <dbReference type="ARBA" id="ARBA00023125"/>
    </source>
</evidence>
<dbReference type="Proteomes" id="UP000030854">
    <property type="component" value="Unassembled WGS sequence"/>
</dbReference>
<name>A0A0B1NZW1_UNCNE</name>
<dbReference type="InterPro" id="IPR003958">
    <property type="entry name" value="CBFA_NFYB_domain"/>
</dbReference>
<comment type="similarity">
    <text evidence="2">Belongs to the NFYB/HAP3 subunit family.</text>
</comment>
<evidence type="ECO:0000256" key="8">
    <source>
        <dbReference type="SAM" id="MobiDB-lite"/>
    </source>
</evidence>
<evidence type="ECO:0000256" key="3">
    <source>
        <dbReference type="ARBA" id="ARBA00023015"/>
    </source>
</evidence>
<accession>A0A0B1NZW1</accession>
<keyword evidence="3" id="KW-0805">Transcription regulation</keyword>
<proteinExistence type="inferred from homology"/>
<evidence type="ECO:0000256" key="5">
    <source>
        <dbReference type="ARBA" id="ARBA00023159"/>
    </source>
</evidence>
<dbReference type="FunFam" id="1.10.20.10:FF:000110">
    <property type="entry name" value="Nuclear factor Y, subunit B1"/>
    <property type="match status" value="1"/>
</dbReference>
<dbReference type="PANTHER" id="PTHR11064:SF9">
    <property type="entry name" value="NUCLEAR TRANSCRIPTION FACTOR Y SUBUNIT BETA"/>
    <property type="match status" value="1"/>
</dbReference>
<keyword evidence="11" id="KW-1185">Reference proteome</keyword>
<evidence type="ECO:0000256" key="6">
    <source>
        <dbReference type="ARBA" id="ARBA00023163"/>
    </source>
</evidence>
<gene>
    <name evidence="10" type="ORF">EV44_g6003</name>
</gene>
<evidence type="ECO:0000259" key="9">
    <source>
        <dbReference type="Pfam" id="PF00808"/>
    </source>
</evidence>
<feature type="domain" description="Transcription factor CBF/NF-Y/archaeal histone" evidence="9">
    <location>
        <begin position="44"/>
        <end position="109"/>
    </location>
</feature>
<feature type="compositionally biased region" description="Basic and acidic residues" evidence="8">
    <location>
        <begin position="1"/>
        <end position="10"/>
    </location>
</feature>
<keyword evidence="4" id="KW-0238">DNA-binding</keyword>
<comment type="caution">
    <text evidence="10">The sequence shown here is derived from an EMBL/GenBank/DDBJ whole genome shotgun (WGS) entry which is preliminary data.</text>
</comment>
<dbReference type="Pfam" id="PF00808">
    <property type="entry name" value="CBFD_NFYB_HMF"/>
    <property type="match status" value="1"/>
</dbReference>
<dbReference type="GO" id="GO:0016602">
    <property type="term" value="C:CCAAT-binding factor complex"/>
    <property type="evidence" value="ECO:0007669"/>
    <property type="project" value="InterPro"/>
</dbReference>
<feature type="region of interest" description="Disordered" evidence="8">
    <location>
        <begin position="1"/>
        <end position="42"/>
    </location>
</feature>
<dbReference type="AlphaFoldDB" id="A0A0B1NZW1"/>
<dbReference type="HOGENOM" id="CLU_066247_10_2_1"/>
<dbReference type="InterPro" id="IPR009072">
    <property type="entry name" value="Histone-fold"/>
</dbReference>
<reference evidence="10 11" key="1">
    <citation type="journal article" date="2014" name="BMC Genomics">
        <title>Adaptive genomic structural variation in the grape powdery mildew pathogen, Erysiphe necator.</title>
        <authorList>
            <person name="Jones L."/>
            <person name="Riaz S."/>
            <person name="Morales-Cruz A."/>
            <person name="Amrine K.C."/>
            <person name="McGuire B."/>
            <person name="Gubler W.D."/>
            <person name="Walker M.A."/>
            <person name="Cantu D."/>
        </authorList>
    </citation>
    <scope>NUCLEOTIDE SEQUENCE [LARGE SCALE GENOMIC DNA]</scope>
    <source>
        <strain evidence="11">c</strain>
    </source>
</reference>
<comment type="subcellular location">
    <subcellularLocation>
        <location evidence="1">Nucleus</location>
    </subcellularLocation>
</comment>
<keyword evidence="7" id="KW-0539">Nucleus</keyword>
<dbReference type="STRING" id="52586.A0A0B1NZW1"/>
<dbReference type="CDD" id="cd22907">
    <property type="entry name" value="HFD_NFYB"/>
    <property type="match status" value="1"/>
</dbReference>
<evidence type="ECO:0000256" key="1">
    <source>
        <dbReference type="ARBA" id="ARBA00004123"/>
    </source>
</evidence>
<dbReference type="PRINTS" id="PR00615">
    <property type="entry name" value="CCAATSUBUNTA"/>
</dbReference>
<evidence type="ECO:0000313" key="10">
    <source>
        <dbReference type="EMBL" id="KHJ31523.1"/>
    </source>
</evidence>
<dbReference type="Gene3D" id="1.10.20.10">
    <property type="entry name" value="Histone, subunit A"/>
    <property type="match status" value="1"/>
</dbReference>
<dbReference type="InterPro" id="IPR027113">
    <property type="entry name" value="Transc_fact_NFYB/HAP3"/>
</dbReference>
<keyword evidence="6" id="KW-0804">Transcription</keyword>
<organism evidence="10 11">
    <name type="scientific">Uncinula necator</name>
    <name type="common">Grape powdery mildew</name>
    <dbReference type="NCBI Taxonomy" id="52586"/>
    <lineage>
        <taxon>Eukaryota</taxon>
        <taxon>Fungi</taxon>
        <taxon>Dikarya</taxon>
        <taxon>Ascomycota</taxon>
        <taxon>Pezizomycotina</taxon>
        <taxon>Leotiomycetes</taxon>
        <taxon>Erysiphales</taxon>
        <taxon>Erysiphaceae</taxon>
        <taxon>Erysiphe</taxon>
    </lineage>
</organism>
<sequence length="186" mass="20642">MSASPPKEDVEQPAESPPDDSDAQMNQDQQSSNPQELDVKEQDRWLPIANVARIMKIALPENAKIAKEAKECMQECVSEFIAFITSEASEKCQIEKRKTVNGEDILFAMTSLGFENYAETLKIYLSKYRETQTSRGENRPGSQGFVPNTVMETANTEVNLNTSADANVETDINTDANANMNVNSNI</sequence>
<dbReference type="EMBL" id="JNVN01002824">
    <property type="protein sequence ID" value="KHJ31523.1"/>
    <property type="molecule type" value="Genomic_DNA"/>
</dbReference>
<dbReference type="GO" id="GO:0046982">
    <property type="term" value="F:protein heterodimerization activity"/>
    <property type="evidence" value="ECO:0007669"/>
    <property type="project" value="InterPro"/>
</dbReference>
<dbReference type="PANTHER" id="PTHR11064">
    <property type="entry name" value="CCAAT-BINDING TRANSCRIPTION FACTOR-RELATED"/>
    <property type="match status" value="1"/>
</dbReference>